<dbReference type="CDD" id="cd03450">
    <property type="entry name" value="NodN"/>
    <property type="match status" value="1"/>
</dbReference>
<accession>A0A222EBB2</accession>
<protein>
    <submittedName>
        <fullName evidence="2">Putative enoyl-CoA hydratase 1</fullName>
        <ecNumber evidence="2">4.2.1.17</ecNumber>
    </submittedName>
</protein>
<dbReference type="InterPro" id="IPR039375">
    <property type="entry name" value="NodN-like"/>
</dbReference>
<evidence type="ECO:0000313" key="2">
    <source>
        <dbReference type="EMBL" id="ASP23484.1"/>
    </source>
</evidence>
<geneLocation type="plasmid" evidence="3">
    <name>psms3-1</name>
</geneLocation>
<dbReference type="RefSeq" id="WP_094037543.1">
    <property type="nucleotide sequence ID" value="NZ_CP022541.1"/>
</dbReference>
<feature type="domain" description="MaoC-like" evidence="1">
    <location>
        <begin position="18"/>
        <end position="136"/>
    </location>
</feature>
<dbReference type="Proteomes" id="UP000203589">
    <property type="component" value="Plasmid pSMS3-1"/>
</dbReference>
<dbReference type="Gene3D" id="3.10.129.10">
    <property type="entry name" value="Hotdog Thioesterase"/>
    <property type="match status" value="1"/>
</dbReference>
<organism evidence="2 3">
    <name type="scientific">Antarctobacter heliothermus</name>
    <dbReference type="NCBI Taxonomy" id="74033"/>
    <lineage>
        <taxon>Bacteria</taxon>
        <taxon>Pseudomonadati</taxon>
        <taxon>Pseudomonadota</taxon>
        <taxon>Alphaproteobacteria</taxon>
        <taxon>Rhodobacterales</taxon>
        <taxon>Roseobacteraceae</taxon>
        <taxon>Antarctobacter</taxon>
    </lineage>
</organism>
<keyword evidence="3" id="KW-1185">Reference proteome</keyword>
<dbReference type="OrthoDB" id="9801735at2"/>
<dbReference type="AlphaFoldDB" id="A0A222EBB2"/>
<reference evidence="2 3" key="1">
    <citation type="submission" date="2017-07" db="EMBL/GenBank/DDBJ databases">
        <title>Genome Sequence of Antarctobacter heliothermus Strain SMS3 Isolated from a culture of the Diatom Skeletonema marinoi.</title>
        <authorList>
            <person name="Topel M."/>
            <person name="Pinder M.I.M."/>
            <person name="Johansson O.N."/>
            <person name="Kourtchenko O."/>
            <person name="Godhe A."/>
            <person name="Clarke A.K."/>
        </authorList>
    </citation>
    <scope>NUCLEOTIDE SEQUENCE [LARGE SCALE GENOMIC DNA]</scope>
    <source>
        <strain evidence="2 3">SMS3</strain>
        <plasmid evidence="3">Plasmid psms3-1</plasmid>
    </source>
</reference>
<sequence length="161" mass="18184">MPRAKPWTIQSFEELSAIVGQDLGASDWLRIDQDQVNQFGESVDDTQWIHCDPERAAAQSPFGGTIVHGMLLLALLSKLRDRVQDVRIDIPRRMGVFYGLNRVRFIEPVKVGSRVRVQLSVAEATLIEPKVIHVVYDHILEAEVADRPAVFAQAINRIYLP</sequence>
<keyword evidence="2" id="KW-0614">Plasmid</keyword>
<dbReference type="InterPro" id="IPR002539">
    <property type="entry name" value="MaoC-like_dom"/>
</dbReference>
<dbReference type="InterPro" id="IPR029069">
    <property type="entry name" value="HotDog_dom_sf"/>
</dbReference>
<evidence type="ECO:0000259" key="1">
    <source>
        <dbReference type="Pfam" id="PF01575"/>
    </source>
</evidence>
<evidence type="ECO:0000313" key="3">
    <source>
        <dbReference type="Proteomes" id="UP000203589"/>
    </source>
</evidence>
<dbReference type="EMBL" id="CP022541">
    <property type="protein sequence ID" value="ASP23484.1"/>
    <property type="molecule type" value="Genomic_DNA"/>
</dbReference>
<dbReference type="PANTHER" id="PTHR42993">
    <property type="entry name" value="MAOC-LIKE DEHYDRATASE DOMAIN-CONTAINING PROTEIN"/>
    <property type="match status" value="1"/>
</dbReference>
<name>A0A222EBB2_9RHOB</name>
<dbReference type="SUPFAM" id="SSF54637">
    <property type="entry name" value="Thioesterase/thiol ester dehydrase-isomerase"/>
    <property type="match status" value="1"/>
</dbReference>
<dbReference type="Pfam" id="PF01575">
    <property type="entry name" value="MaoC_dehydratas"/>
    <property type="match status" value="1"/>
</dbReference>
<dbReference type="GO" id="GO:0004300">
    <property type="term" value="F:enoyl-CoA hydratase activity"/>
    <property type="evidence" value="ECO:0007669"/>
    <property type="project" value="UniProtKB-EC"/>
</dbReference>
<keyword evidence="2" id="KW-0456">Lyase</keyword>
<gene>
    <name evidence="2" type="ORF">ANTHELSMS3_05104</name>
</gene>
<dbReference type="EC" id="4.2.1.17" evidence="2"/>
<dbReference type="KEGG" id="aht:ANTHELSMS3_05104"/>
<dbReference type="PANTHER" id="PTHR42993:SF1">
    <property type="entry name" value="MAOC-LIKE DEHYDRATASE DOMAIN-CONTAINING PROTEIN"/>
    <property type="match status" value="1"/>
</dbReference>
<proteinExistence type="predicted"/>